<dbReference type="Pfam" id="PF00550">
    <property type="entry name" value="PP-binding"/>
    <property type="match status" value="1"/>
</dbReference>
<dbReference type="EMBL" id="BAABJE010000014">
    <property type="protein sequence ID" value="GAA4797972.1"/>
    <property type="molecule type" value="Genomic_DNA"/>
</dbReference>
<dbReference type="InterPro" id="IPR036736">
    <property type="entry name" value="ACP-like_sf"/>
</dbReference>
<evidence type="ECO:0000313" key="3">
    <source>
        <dbReference type="Proteomes" id="UP001499959"/>
    </source>
</evidence>
<dbReference type="Gene3D" id="1.10.1200.10">
    <property type="entry name" value="ACP-like"/>
    <property type="match status" value="1"/>
</dbReference>
<protein>
    <submittedName>
        <fullName evidence="2">Acyl carrier protein</fullName>
    </submittedName>
</protein>
<dbReference type="SUPFAM" id="SSF47336">
    <property type="entry name" value="ACP-like"/>
    <property type="match status" value="1"/>
</dbReference>
<organism evidence="2 3">
    <name type="scientific">Lysobacter hankyongensis</name>
    <dbReference type="NCBI Taxonomy" id="1176535"/>
    <lineage>
        <taxon>Bacteria</taxon>
        <taxon>Pseudomonadati</taxon>
        <taxon>Pseudomonadota</taxon>
        <taxon>Gammaproteobacteria</taxon>
        <taxon>Lysobacterales</taxon>
        <taxon>Lysobacteraceae</taxon>
        <taxon>Lysobacter</taxon>
    </lineage>
</organism>
<keyword evidence="3" id="KW-1185">Reference proteome</keyword>
<accession>A0ABP9BNN0</accession>
<reference evidence="3" key="1">
    <citation type="journal article" date="2019" name="Int. J. Syst. Evol. Microbiol.">
        <title>The Global Catalogue of Microorganisms (GCM) 10K type strain sequencing project: providing services to taxonomists for standard genome sequencing and annotation.</title>
        <authorList>
            <consortium name="The Broad Institute Genomics Platform"/>
            <consortium name="The Broad Institute Genome Sequencing Center for Infectious Disease"/>
            <person name="Wu L."/>
            <person name="Ma J."/>
        </authorList>
    </citation>
    <scope>NUCLEOTIDE SEQUENCE [LARGE SCALE GENOMIC DNA]</scope>
    <source>
        <strain evidence="3">JCM 18204</strain>
    </source>
</reference>
<dbReference type="Proteomes" id="UP001499959">
    <property type="component" value="Unassembled WGS sequence"/>
</dbReference>
<gene>
    <name evidence="2" type="ORF">GCM10023307_24960</name>
</gene>
<dbReference type="NCBIfam" id="NF005502">
    <property type="entry name" value="PRK07117.1"/>
    <property type="match status" value="1"/>
</dbReference>
<dbReference type="InterPro" id="IPR009081">
    <property type="entry name" value="PP-bd_ACP"/>
</dbReference>
<name>A0ABP9BNN0_9GAMM</name>
<dbReference type="RefSeq" id="WP_345303671.1">
    <property type="nucleotide sequence ID" value="NZ_BAABJE010000014.1"/>
</dbReference>
<dbReference type="PROSITE" id="PS50075">
    <property type="entry name" value="CARRIER"/>
    <property type="match status" value="1"/>
</dbReference>
<sequence>MNVQDVFDIIVGHTREIVPGLEDHPFQPTDSLRALGANSIDRSEILMMTLESLSLKIPMIDLAKAENIGELAGLMHARL</sequence>
<evidence type="ECO:0000259" key="1">
    <source>
        <dbReference type="PROSITE" id="PS50075"/>
    </source>
</evidence>
<feature type="domain" description="Carrier" evidence="1">
    <location>
        <begin position="4"/>
        <end position="79"/>
    </location>
</feature>
<comment type="caution">
    <text evidence="2">The sequence shown here is derived from an EMBL/GenBank/DDBJ whole genome shotgun (WGS) entry which is preliminary data.</text>
</comment>
<proteinExistence type="predicted"/>
<evidence type="ECO:0000313" key="2">
    <source>
        <dbReference type="EMBL" id="GAA4797972.1"/>
    </source>
</evidence>